<accession>A0A0F0GHR1</accession>
<evidence type="ECO:0000259" key="1">
    <source>
        <dbReference type="Pfam" id="PF00266"/>
    </source>
</evidence>
<dbReference type="EMBL" id="JYJG01000503">
    <property type="protein sequence ID" value="KJK33741.1"/>
    <property type="molecule type" value="Genomic_DNA"/>
</dbReference>
<feature type="domain" description="Aminotransferase class V" evidence="1">
    <location>
        <begin position="120"/>
        <end position="277"/>
    </location>
</feature>
<reference evidence="2 3" key="1">
    <citation type="submission" date="2015-02" db="EMBL/GenBank/DDBJ databases">
        <authorList>
            <person name="Ju K.-S."/>
            <person name="Doroghazi J.R."/>
            <person name="Metcalf W."/>
        </authorList>
    </citation>
    <scope>NUCLEOTIDE SEQUENCE [LARGE SCALE GENOMIC DNA]</scope>
    <source>
        <strain evidence="2 3">NRRL B-16140</strain>
    </source>
</reference>
<dbReference type="InterPro" id="IPR015421">
    <property type="entry name" value="PyrdxlP-dep_Trfase_major"/>
</dbReference>
<dbReference type="Gene3D" id="3.90.1150.10">
    <property type="entry name" value="Aspartate Aminotransferase, domain 1"/>
    <property type="match status" value="1"/>
</dbReference>
<sequence>MREAFGAVFDVEPGYLNTASIGVPPRHVADAVSAAQERWRRGQDTSSSFNEAVETSREAFGRLIGVPATSVACGATVSQFVSLVAQSLPNGSKVFVEPGEFTSVTLPFVAAGHQIVSTVDEADLVAVSVVQSADGAIADLETLRASGKPVLLDVSQAAGWMPLSLAWADFVVGVAYKWLMSPRGAAWLAVRPDRMDALTPLAANWYSTGENYGTELVLRSDARRFDLSPTWHAHVGASVALPWVASLDLEAVRAHCVNLTDHLLTGLGLAPNGSAIVSVDVPHVSGVVSSVRAGRTRFACHLYNTIEDVDRVLKALG</sequence>
<dbReference type="InterPro" id="IPR015422">
    <property type="entry name" value="PyrdxlP-dep_Trfase_small"/>
</dbReference>
<proteinExistence type="predicted"/>
<dbReference type="STRING" id="68170.GCA_000974445_02914"/>
<dbReference type="OrthoDB" id="250246at2"/>
<name>A0A0F0GHR1_LENAE</name>
<protein>
    <submittedName>
        <fullName evidence="2">Aminotransferase class V</fullName>
    </submittedName>
</protein>
<dbReference type="InterPro" id="IPR015424">
    <property type="entry name" value="PyrdxlP-dep_Trfase"/>
</dbReference>
<organism evidence="2 3">
    <name type="scientific">Lentzea aerocolonigenes</name>
    <name type="common">Lechevalieria aerocolonigenes</name>
    <name type="synonym">Saccharothrix aerocolonigenes</name>
    <dbReference type="NCBI Taxonomy" id="68170"/>
    <lineage>
        <taxon>Bacteria</taxon>
        <taxon>Bacillati</taxon>
        <taxon>Actinomycetota</taxon>
        <taxon>Actinomycetes</taxon>
        <taxon>Pseudonocardiales</taxon>
        <taxon>Pseudonocardiaceae</taxon>
        <taxon>Lentzea</taxon>
    </lineage>
</organism>
<dbReference type="eggNOG" id="COG0520">
    <property type="taxonomic scope" value="Bacteria"/>
</dbReference>
<dbReference type="PATRIC" id="fig|68170.10.peg.2295"/>
<evidence type="ECO:0000313" key="3">
    <source>
        <dbReference type="Proteomes" id="UP000033393"/>
    </source>
</evidence>
<evidence type="ECO:0000313" key="2">
    <source>
        <dbReference type="EMBL" id="KJK33741.1"/>
    </source>
</evidence>
<keyword evidence="2" id="KW-0032">Aminotransferase</keyword>
<dbReference type="Proteomes" id="UP000033393">
    <property type="component" value="Unassembled WGS sequence"/>
</dbReference>
<dbReference type="SUPFAM" id="SSF53383">
    <property type="entry name" value="PLP-dependent transferases"/>
    <property type="match status" value="1"/>
</dbReference>
<dbReference type="Pfam" id="PF00266">
    <property type="entry name" value="Aminotran_5"/>
    <property type="match status" value="1"/>
</dbReference>
<dbReference type="RefSeq" id="WP_045317955.1">
    <property type="nucleotide sequence ID" value="NZ_JYJG01000503.1"/>
</dbReference>
<dbReference type="PANTHER" id="PTHR43586">
    <property type="entry name" value="CYSTEINE DESULFURASE"/>
    <property type="match status" value="1"/>
</dbReference>
<comment type="caution">
    <text evidence="2">The sequence shown here is derived from an EMBL/GenBank/DDBJ whole genome shotgun (WGS) entry which is preliminary data.</text>
</comment>
<dbReference type="AlphaFoldDB" id="A0A0F0GHR1"/>
<dbReference type="InterPro" id="IPR000192">
    <property type="entry name" value="Aminotrans_V_dom"/>
</dbReference>
<gene>
    <name evidence="2" type="ORF">UK23_44885</name>
</gene>
<dbReference type="Gene3D" id="3.40.640.10">
    <property type="entry name" value="Type I PLP-dependent aspartate aminotransferase-like (Major domain)"/>
    <property type="match status" value="1"/>
</dbReference>
<dbReference type="PANTHER" id="PTHR43586:SF21">
    <property type="entry name" value="PYRIDOXAL PHOSPHATE (PLP)-DEPENDENT ASPARTATE AMINOTRANSFERASE SUPERFAMILY"/>
    <property type="match status" value="1"/>
</dbReference>
<keyword evidence="2" id="KW-0808">Transferase</keyword>
<keyword evidence="3" id="KW-1185">Reference proteome</keyword>
<dbReference type="GO" id="GO:0008483">
    <property type="term" value="F:transaminase activity"/>
    <property type="evidence" value="ECO:0007669"/>
    <property type="project" value="UniProtKB-KW"/>
</dbReference>